<evidence type="ECO:0000259" key="4">
    <source>
        <dbReference type="Pfam" id="PF00933"/>
    </source>
</evidence>
<dbReference type="Pfam" id="PF00933">
    <property type="entry name" value="Glyco_hydro_3"/>
    <property type="match status" value="1"/>
</dbReference>
<sequence length="484" mass="50173">MTDELDRAIARVLMPGFDGPQLPAWLEAELRGGLGSVCLFASNVESTQQLRALTASIHRANPSALVAIDEEGGDVTRLHHADGSPYAGAALLGRRDDLELTRMTAAAIGTELAAVEVDLNLAPVADVNSNPLNPVIGVRSFGADTAQVSAHVAAYTSGLQSSGVAACAKHFPGHGDTAADSHKDLPVLDITLDQLHERELPPFRAAVAAGVAAVMTSHIVVPVLDPDRPATLSAPILGLLRDELGFTGVIVTDALDMAGASAGRGIAEAAISALSAGADLLCIGSGNTGDQIAGIRAELRAAVDAGRLDPARLLDAAARTQALGERCRTARQSARPEVVDPPRLDSRGFAVRGPIPAQHAPLLLQLHSAPNIAAGETPWGLAEHLGSIDEVLPGATCASASDLDELAAVLAQYPRSEIIAQGRDLNRIPFLREAVLHLRRTGRPVLVVEEGWPSPGAIEADVATFGAGRATMLALLHLLAKGSR</sequence>
<comment type="caution">
    <text evidence="5">The sequence shown here is derived from an EMBL/GenBank/DDBJ whole genome shotgun (WGS) entry which is preliminary data.</text>
</comment>
<dbReference type="Proteomes" id="UP000226079">
    <property type="component" value="Unassembled WGS sequence"/>
</dbReference>
<name>A0A2A9CRE5_9ACTN</name>
<dbReference type="RefSeq" id="WP_098459745.1">
    <property type="nucleotide sequence ID" value="NZ_PDJC01000001.1"/>
</dbReference>
<comment type="similarity">
    <text evidence="1">Belongs to the glycosyl hydrolase 3 family.</text>
</comment>
<proteinExistence type="inferred from homology"/>
<dbReference type="InterPro" id="IPR017853">
    <property type="entry name" value="GH"/>
</dbReference>
<keyword evidence="3" id="KW-0326">Glycosidase</keyword>
<dbReference type="InterPro" id="IPR019800">
    <property type="entry name" value="Glyco_hydro_3_AS"/>
</dbReference>
<reference evidence="5 6" key="1">
    <citation type="submission" date="2017-10" db="EMBL/GenBank/DDBJ databases">
        <title>Sequencing the genomes of 1000 actinobacteria strains.</title>
        <authorList>
            <person name="Klenk H.-P."/>
        </authorList>
    </citation>
    <scope>NUCLEOTIDE SEQUENCE [LARGE SCALE GENOMIC DNA]</scope>
    <source>
        <strain evidence="5 6">DSM 15597</strain>
    </source>
</reference>
<dbReference type="PROSITE" id="PS00775">
    <property type="entry name" value="GLYCOSYL_HYDROL_F3"/>
    <property type="match status" value="1"/>
</dbReference>
<dbReference type="PANTHER" id="PTHR30480:SF16">
    <property type="entry name" value="GLYCOSIDE HYDROLASE FAMILY 3 DOMAIN PROTEIN"/>
    <property type="match status" value="1"/>
</dbReference>
<dbReference type="InterPro" id="IPR036962">
    <property type="entry name" value="Glyco_hydro_3_N_sf"/>
</dbReference>
<feature type="domain" description="Glycoside hydrolase family 3 N-terminal" evidence="4">
    <location>
        <begin position="32"/>
        <end position="321"/>
    </location>
</feature>
<dbReference type="EMBL" id="PDJC01000001">
    <property type="protein sequence ID" value="PFG16182.1"/>
    <property type="molecule type" value="Genomic_DNA"/>
</dbReference>
<evidence type="ECO:0000313" key="6">
    <source>
        <dbReference type="Proteomes" id="UP000226079"/>
    </source>
</evidence>
<dbReference type="AlphaFoldDB" id="A0A2A9CRE5"/>
<dbReference type="SUPFAM" id="SSF51445">
    <property type="entry name" value="(Trans)glycosidases"/>
    <property type="match status" value="1"/>
</dbReference>
<dbReference type="InterPro" id="IPR050226">
    <property type="entry name" value="NagZ_Beta-hexosaminidase"/>
</dbReference>
<dbReference type="OrthoDB" id="9805821at2"/>
<evidence type="ECO:0000313" key="5">
    <source>
        <dbReference type="EMBL" id="PFG16182.1"/>
    </source>
</evidence>
<evidence type="ECO:0000256" key="2">
    <source>
        <dbReference type="ARBA" id="ARBA00022801"/>
    </source>
</evidence>
<accession>A0A2A9CRE5</accession>
<gene>
    <name evidence="5" type="ORF">ATK74_0714</name>
</gene>
<keyword evidence="2" id="KW-0378">Hydrolase</keyword>
<dbReference type="GO" id="GO:0005975">
    <property type="term" value="P:carbohydrate metabolic process"/>
    <property type="evidence" value="ECO:0007669"/>
    <property type="project" value="InterPro"/>
</dbReference>
<evidence type="ECO:0000256" key="3">
    <source>
        <dbReference type="ARBA" id="ARBA00023295"/>
    </source>
</evidence>
<dbReference type="PANTHER" id="PTHR30480">
    <property type="entry name" value="BETA-HEXOSAMINIDASE-RELATED"/>
    <property type="match status" value="1"/>
</dbReference>
<organism evidence="5 6">
    <name type="scientific">Propionicimonas paludicola</name>
    <dbReference type="NCBI Taxonomy" id="185243"/>
    <lineage>
        <taxon>Bacteria</taxon>
        <taxon>Bacillati</taxon>
        <taxon>Actinomycetota</taxon>
        <taxon>Actinomycetes</taxon>
        <taxon>Propionibacteriales</taxon>
        <taxon>Nocardioidaceae</taxon>
        <taxon>Propionicimonas</taxon>
    </lineage>
</organism>
<protein>
    <submittedName>
        <fullName evidence="5">Beta-N-acetylhexosaminidase</fullName>
    </submittedName>
</protein>
<evidence type="ECO:0000256" key="1">
    <source>
        <dbReference type="ARBA" id="ARBA00005336"/>
    </source>
</evidence>
<keyword evidence="6" id="KW-1185">Reference proteome</keyword>
<dbReference type="GO" id="GO:0009254">
    <property type="term" value="P:peptidoglycan turnover"/>
    <property type="evidence" value="ECO:0007669"/>
    <property type="project" value="TreeGrafter"/>
</dbReference>
<dbReference type="Gene3D" id="3.20.20.300">
    <property type="entry name" value="Glycoside hydrolase, family 3, N-terminal domain"/>
    <property type="match status" value="1"/>
</dbReference>
<dbReference type="GO" id="GO:0004553">
    <property type="term" value="F:hydrolase activity, hydrolyzing O-glycosyl compounds"/>
    <property type="evidence" value="ECO:0007669"/>
    <property type="project" value="InterPro"/>
</dbReference>
<dbReference type="InterPro" id="IPR001764">
    <property type="entry name" value="Glyco_hydro_3_N"/>
</dbReference>